<keyword evidence="2" id="KW-1185">Reference proteome</keyword>
<geneLocation type="plasmid" evidence="1 2">
    <name>pMETAL01</name>
</geneLocation>
<evidence type="ECO:0000313" key="2">
    <source>
        <dbReference type="Proteomes" id="UP000005090"/>
    </source>
</evidence>
<dbReference type="Proteomes" id="UP000005090">
    <property type="component" value="Plasmid pMETAL01"/>
</dbReference>
<organism evidence="1 2">
    <name type="scientific">Methylomicrobium album BG8</name>
    <dbReference type="NCBI Taxonomy" id="686340"/>
    <lineage>
        <taxon>Bacteria</taxon>
        <taxon>Pseudomonadati</taxon>
        <taxon>Pseudomonadota</taxon>
        <taxon>Gammaproteobacteria</taxon>
        <taxon>Methylococcales</taxon>
        <taxon>Methylococcaceae</taxon>
        <taxon>Methylomicrobium</taxon>
    </lineage>
</organism>
<name>H8GRL9_METAL</name>
<proteinExistence type="predicted"/>
<accession>H8GRL9</accession>
<dbReference type="EMBL" id="CM001476">
    <property type="protein sequence ID" value="EIC27861.1"/>
    <property type="molecule type" value="Genomic_DNA"/>
</dbReference>
<dbReference type="AlphaFoldDB" id="H8GRL9"/>
<sequence length="62" mass="7290">MQAEGWRVLGLCYKSEFSWWYSQVSPDRDVFCGFGPDDNRIEIWIRDRTRVESEEGGSANEQ</sequence>
<dbReference type="HOGENOM" id="CLU_2899028_0_0_6"/>
<reference evidence="1 2" key="1">
    <citation type="journal article" date="2013" name="Genome Announc.">
        <title>Genome Sequence of the Obligate Gammaproteobacterial Methanotroph Methylomicrobium album Strain BG8.</title>
        <authorList>
            <person name="Kits K.D."/>
            <person name="Kalyuzhnaya M.G."/>
            <person name="Klotz M.G."/>
            <person name="Jetten M.S."/>
            <person name="Op den Camp H.J."/>
            <person name="Vuilleumier S."/>
            <person name="Bringel F."/>
            <person name="Dispirito A.A."/>
            <person name="Murrell J.C."/>
            <person name="Bruce D."/>
            <person name="Cheng J.F."/>
            <person name="Copeland A."/>
            <person name="Goodwin L."/>
            <person name="Hauser L."/>
            <person name="Lajus A."/>
            <person name="Land M.L."/>
            <person name="Lapidus A."/>
            <person name="Lucas S."/>
            <person name="Medigue C."/>
            <person name="Pitluck S."/>
            <person name="Woyke T."/>
            <person name="Zeytun A."/>
            <person name="Stein L.Y."/>
        </authorList>
    </citation>
    <scope>NUCLEOTIDE SEQUENCE [LARGE SCALE GENOMIC DNA]</scope>
    <source>
        <strain evidence="1 2">BG8</strain>
        <plasmid evidence="1">pMETAL01</plasmid>
    </source>
</reference>
<keyword evidence="1" id="KW-0614">Plasmid</keyword>
<protein>
    <submittedName>
        <fullName evidence="1">Uncharacterized protein</fullName>
    </submittedName>
</protein>
<gene>
    <name evidence="1" type="ORF">Metal_4031</name>
</gene>
<evidence type="ECO:0000313" key="1">
    <source>
        <dbReference type="EMBL" id="EIC27861.1"/>
    </source>
</evidence>